<evidence type="ECO:0000313" key="2">
    <source>
        <dbReference type="Proteomes" id="UP000198327"/>
    </source>
</evidence>
<dbReference type="EMBL" id="FZOW01000016">
    <property type="protein sequence ID" value="SNT38576.1"/>
    <property type="molecule type" value="Genomic_DNA"/>
</dbReference>
<keyword evidence="1" id="KW-0808">Transferase</keyword>
<accession>A0A239M775</accession>
<dbReference type="Pfam" id="PF08843">
    <property type="entry name" value="AbiEii"/>
    <property type="match status" value="1"/>
</dbReference>
<protein>
    <submittedName>
        <fullName evidence="1">Nucleotidyl transferase AbiEii toxin, Type IV TA system</fullName>
    </submittedName>
</protein>
<dbReference type="AlphaFoldDB" id="A0A239M775"/>
<keyword evidence="2" id="KW-1185">Reference proteome</keyword>
<dbReference type="GO" id="GO:0016740">
    <property type="term" value="F:transferase activity"/>
    <property type="evidence" value="ECO:0007669"/>
    <property type="project" value="UniProtKB-KW"/>
</dbReference>
<organism evidence="1 2">
    <name type="scientific">Rhodococcoides kyotonense</name>
    <dbReference type="NCBI Taxonomy" id="398843"/>
    <lineage>
        <taxon>Bacteria</taxon>
        <taxon>Bacillati</taxon>
        <taxon>Actinomycetota</taxon>
        <taxon>Actinomycetes</taxon>
        <taxon>Mycobacteriales</taxon>
        <taxon>Nocardiaceae</taxon>
        <taxon>Rhodococcoides</taxon>
    </lineage>
</organism>
<dbReference type="Proteomes" id="UP000198327">
    <property type="component" value="Unassembled WGS sequence"/>
</dbReference>
<sequence length="214" mass="23600">MLSYLDSDLLAHAHCYFGGGTAMVMRFGEWRVSSDIDFLISDWGAYRDLRQLITSEGISAIGDVTALREVRADRYGIRTLIESEAGPIKLEIIHEGRISLDLPGDADRVEGVATLGVFDMVATKLLANDDRWADRGLFSRDLIDLAMLPFDEVQWAEGKAKAVSAYGRSIDRTLELAVRSVLDEPGRLETCAESMQMGSVSEELREGIGDLVGR</sequence>
<evidence type="ECO:0000313" key="1">
    <source>
        <dbReference type="EMBL" id="SNT38576.1"/>
    </source>
</evidence>
<dbReference type="InterPro" id="IPR014942">
    <property type="entry name" value="AbiEii"/>
</dbReference>
<proteinExistence type="predicted"/>
<reference evidence="2" key="1">
    <citation type="submission" date="2017-06" db="EMBL/GenBank/DDBJ databases">
        <authorList>
            <person name="Varghese N."/>
            <person name="Submissions S."/>
        </authorList>
    </citation>
    <scope>NUCLEOTIDE SEQUENCE [LARGE SCALE GENOMIC DNA]</scope>
    <source>
        <strain evidence="2">JCM 23211</strain>
    </source>
</reference>
<gene>
    <name evidence="1" type="ORF">SAMN05421642_11678</name>
</gene>
<name>A0A239M775_9NOCA</name>